<dbReference type="InterPro" id="IPR025452">
    <property type="entry name" value="DUF4218"/>
</dbReference>
<dbReference type="AlphaFoldDB" id="A0AAW2XAW9"/>
<feature type="domain" description="DUF4216" evidence="2">
    <location>
        <begin position="134"/>
        <end position="182"/>
    </location>
</feature>
<evidence type="ECO:0000256" key="1">
    <source>
        <dbReference type="SAM" id="MobiDB-lite"/>
    </source>
</evidence>
<dbReference type="EMBL" id="JACGWN010000004">
    <property type="protein sequence ID" value="KAL0451287.1"/>
    <property type="molecule type" value="Genomic_DNA"/>
</dbReference>
<proteinExistence type="predicted"/>
<dbReference type="Pfam" id="PF13952">
    <property type="entry name" value="DUF4216"/>
    <property type="match status" value="1"/>
</dbReference>
<feature type="domain" description="DUF4218" evidence="3">
    <location>
        <begin position="1"/>
        <end position="55"/>
    </location>
</feature>
<evidence type="ECO:0008006" key="5">
    <source>
        <dbReference type="Google" id="ProtNLM"/>
    </source>
</evidence>
<reference evidence="4" key="1">
    <citation type="submission" date="2020-06" db="EMBL/GenBank/DDBJ databases">
        <authorList>
            <person name="Li T."/>
            <person name="Hu X."/>
            <person name="Zhang T."/>
            <person name="Song X."/>
            <person name="Zhang H."/>
            <person name="Dai N."/>
            <person name="Sheng W."/>
            <person name="Hou X."/>
            <person name="Wei L."/>
        </authorList>
    </citation>
    <scope>NUCLEOTIDE SEQUENCE</scope>
    <source>
        <strain evidence="4">KEN1</strain>
        <tissue evidence="4">Leaf</tissue>
    </source>
</reference>
<reference evidence="4" key="2">
    <citation type="journal article" date="2024" name="Plant">
        <title>Genomic evolution and insights into agronomic trait innovations of Sesamum species.</title>
        <authorList>
            <person name="Miao H."/>
            <person name="Wang L."/>
            <person name="Qu L."/>
            <person name="Liu H."/>
            <person name="Sun Y."/>
            <person name="Le M."/>
            <person name="Wang Q."/>
            <person name="Wei S."/>
            <person name="Zheng Y."/>
            <person name="Lin W."/>
            <person name="Duan Y."/>
            <person name="Cao H."/>
            <person name="Xiong S."/>
            <person name="Wang X."/>
            <person name="Wei L."/>
            <person name="Li C."/>
            <person name="Ma Q."/>
            <person name="Ju M."/>
            <person name="Zhao R."/>
            <person name="Li G."/>
            <person name="Mu C."/>
            <person name="Tian Q."/>
            <person name="Mei H."/>
            <person name="Zhang T."/>
            <person name="Gao T."/>
            <person name="Zhang H."/>
        </authorList>
    </citation>
    <scope>NUCLEOTIDE SEQUENCE</scope>
    <source>
        <strain evidence="4">KEN1</strain>
    </source>
</reference>
<evidence type="ECO:0000313" key="4">
    <source>
        <dbReference type="EMBL" id="KAL0451287.1"/>
    </source>
</evidence>
<evidence type="ECO:0000259" key="2">
    <source>
        <dbReference type="Pfam" id="PF13952"/>
    </source>
</evidence>
<evidence type="ECO:0000259" key="3">
    <source>
        <dbReference type="Pfam" id="PF13960"/>
    </source>
</evidence>
<dbReference type="Pfam" id="PF13960">
    <property type="entry name" value="DUF4218"/>
    <property type="match status" value="1"/>
</dbReference>
<feature type="region of interest" description="Disordered" evidence="1">
    <location>
        <begin position="231"/>
        <end position="269"/>
    </location>
</feature>
<name>A0AAW2XAW9_9LAMI</name>
<protein>
    <recommendedName>
        <fullName evidence="5">DUF4218 domain-containing protein</fullName>
    </recommendedName>
</protein>
<dbReference type="PANTHER" id="PTHR48258:SF14">
    <property type="entry name" value="OS02G0583300 PROTEIN"/>
    <property type="match status" value="1"/>
</dbReference>
<comment type="caution">
    <text evidence="4">The sequence shown here is derived from an EMBL/GenBank/DDBJ whole genome shotgun (WGS) entry which is preliminary data.</text>
</comment>
<accession>A0AAW2XAW9</accession>
<sequence>MYPIERFLKSLKGYVRNKARPEGSIAEGYIVKECLTFMSMYLGGIETRFNRAARNYDGVEDEATGEFSVVTLKVRPFGPLSHGLTLSQKEIDTAHSFILNNCTEVEVYKSKHVEELNRANERDIQKCHQEQFRSWFKDHSKTVQRDKHFISVDSRSRWYQDDPFVLPNQVQQAFYVNDTKLDRNEHEDVVDVAFQPHESDGVVLVETEDDDLVYLARKDVEPEIIEEGVLNKINDDEDESADNEDDTLIQYCDDDDDDAHNLQNEIEDD</sequence>
<dbReference type="InterPro" id="IPR025312">
    <property type="entry name" value="DUF4216"/>
</dbReference>
<dbReference type="PANTHER" id="PTHR48258">
    <property type="entry name" value="DUF4218 DOMAIN-CONTAINING PROTEIN-RELATED"/>
    <property type="match status" value="1"/>
</dbReference>
<organism evidence="4">
    <name type="scientific">Sesamum latifolium</name>
    <dbReference type="NCBI Taxonomy" id="2727402"/>
    <lineage>
        <taxon>Eukaryota</taxon>
        <taxon>Viridiplantae</taxon>
        <taxon>Streptophyta</taxon>
        <taxon>Embryophyta</taxon>
        <taxon>Tracheophyta</taxon>
        <taxon>Spermatophyta</taxon>
        <taxon>Magnoliopsida</taxon>
        <taxon>eudicotyledons</taxon>
        <taxon>Gunneridae</taxon>
        <taxon>Pentapetalae</taxon>
        <taxon>asterids</taxon>
        <taxon>lamiids</taxon>
        <taxon>Lamiales</taxon>
        <taxon>Pedaliaceae</taxon>
        <taxon>Sesamum</taxon>
    </lineage>
</organism>
<gene>
    <name evidence="4" type="ORF">Slati_1106800</name>
</gene>
<feature type="compositionally biased region" description="Acidic residues" evidence="1">
    <location>
        <begin position="235"/>
        <end position="258"/>
    </location>
</feature>